<dbReference type="Pfam" id="PF07007">
    <property type="entry name" value="LprI"/>
    <property type="match status" value="1"/>
</dbReference>
<evidence type="ECO:0000313" key="3">
    <source>
        <dbReference type="EMBL" id="SUI66455.1"/>
    </source>
</evidence>
<gene>
    <name evidence="3" type="ORF">NCTC11544_02791</name>
</gene>
<dbReference type="AlphaFoldDB" id="A0A379ZQB9"/>
<proteinExistence type="predicted"/>
<feature type="signal peptide" evidence="1">
    <location>
        <begin position="1"/>
        <end position="21"/>
    </location>
</feature>
<feature type="domain" description="Lysozyme inhibitor LprI-like N-terminal" evidence="2">
    <location>
        <begin position="46"/>
        <end position="135"/>
    </location>
</feature>
<evidence type="ECO:0000259" key="2">
    <source>
        <dbReference type="Pfam" id="PF07007"/>
    </source>
</evidence>
<name>A0A379ZQB9_9GAMM</name>
<keyword evidence="1" id="KW-0732">Signal</keyword>
<protein>
    <submittedName>
        <fullName evidence="3">Uncharacterized protein conserved in bacteria</fullName>
    </submittedName>
</protein>
<dbReference type="RefSeq" id="WP_115183645.1">
    <property type="nucleotide sequence ID" value="NZ_CAMKUF010000003.1"/>
</dbReference>
<evidence type="ECO:0000256" key="1">
    <source>
        <dbReference type="SAM" id="SignalP"/>
    </source>
</evidence>
<reference evidence="3 4" key="1">
    <citation type="submission" date="2018-06" db="EMBL/GenBank/DDBJ databases">
        <authorList>
            <consortium name="Pathogen Informatics"/>
            <person name="Doyle S."/>
        </authorList>
    </citation>
    <scope>NUCLEOTIDE SEQUENCE [LARGE SCALE GENOMIC DNA]</scope>
    <source>
        <strain evidence="3 4">NCTC11544</strain>
    </source>
</reference>
<dbReference type="EMBL" id="UGYN01000002">
    <property type="protein sequence ID" value="SUI66455.1"/>
    <property type="molecule type" value="Genomic_DNA"/>
</dbReference>
<evidence type="ECO:0000313" key="4">
    <source>
        <dbReference type="Proteomes" id="UP000255529"/>
    </source>
</evidence>
<sequence length="143" mass="15684">MKIKMLAAALVFAATPAFVSAAPAATQSAEKNVLMKYQYSKTYMQCMDKDGGNTPGAAACIEAEFKLWDARLNKAYKESLKFKAAPKAWREAQRNWLKFKDSQCLALVAAPHGSGDALDSASCQLNMTIDRTLQLESNDWPVS</sequence>
<dbReference type="Gene3D" id="1.20.1270.180">
    <property type="match status" value="1"/>
</dbReference>
<feature type="chain" id="PRO_5016822069" evidence="1">
    <location>
        <begin position="22"/>
        <end position="143"/>
    </location>
</feature>
<dbReference type="InterPro" id="IPR009739">
    <property type="entry name" value="LprI-like_N"/>
</dbReference>
<organism evidence="3 4">
    <name type="scientific">Serratia quinivorans</name>
    <dbReference type="NCBI Taxonomy" id="137545"/>
    <lineage>
        <taxon>Bacteria</taxon>
        <taxon>Pseudomonadati</taxon>
        <taxon>Pseudomonadota</taxon>
        <taxon>Gammaproteobacteria</taxon>
        <taxon>Enterobacterales</taxon>
        <taxon>Yersiniaceae</taxon>
        <taxon>Serratia</taxon>
    </lineage>
</organism>
<dbReference type="Proteomes" id="UP000255529">
    <property type="component" value="Unassembled WGS sequence"/>
</dbReference>
<accession>A0A379ZQB9</accession>